<keyword evidence="1" id="KW-1133">Transmembrane helix</keyword>
<keyword evidence="3" id="KW-1185">Reference proteome</keyword>
<evidence type="ECO:0000256" key="1">
    <source>
        <dbReference type="SAM" id="Phobius"/>
    </source>
</evidence>
<sequence length="130" mass="15037">MMCGSATTIGRPPQQQIMEAGNFFSKFSRLYLICKQGQSRPSFFEDLSLYYVCIVMWTLFFIRYSSALIVLFPSNITYVCKVAEPDTRHRRYYSTPSFSGFLCYAGVVSVTRRLCPVCTYFTQGCISWRM</sequence>
<gene>
    <name evidence="2" type="ORF">QBC46DRAFT_373787</name>
</gene>
<organism evidence="2 3">
    <name type="scientific">Diplogelasinospora grovesii</name>
    <dbReference type="NCBI Taxonomy" id="303347"/>
    <lineage>
        <taxon>Eukaryota</taxon>
        <taxon>Fungi</taxon>
        <taxon>Dikarya</taxon>
        <taxon>Ascomycota</taxon>
        <taxon>Pezizomycotina</taxon>
        <taxon>Sordariomycetes</taxon>
        <taxon>Sordariomycetidae</taxon>
        <taxon>Sordariales</taxon>
        <taxon>Diplogelasinosporaceae</taxon>
        <taxon>Diplogelasinospora</taxon>
    </lineage>
</organism>
<keyword evidence="1" id="KW-0472">Membrane</keyword>
<proteinExistence type="predicted"/>
<reference evidence="3" key="1">
    <citation type="journal article" date="2023" name="Mol. Phylogenet. Evol.">
        <title>Genome-scale phylogeny and comparative genomics of the fungal order Sordariales.</title>
        <authorList>
            <person name="Hensen N."/>
            <person name="Bonometti L."/>
            <person name="Westerberg I."/>
            <person name="Brannstrom I.O."/>
            <person name="Guillou S."/>
            <person name="Cros-Aarteil S."/>
            <person name="Calhoun S."/>
            <person name="Haridas S."/>
            <person name="Kuo A."/>
            <person name="Mondo S."/>
            <person name="Pangilinan J."/>
            <person name="Riley R."/>
            <person name="LaButti K."/>
            <person name="Andreopoulos B."/>
            <person name="Lipzen A."/>
            <person name="Chen C."/>
            <person name="Yan M."/>
            <person name="Daum C."/>
            <person name="Ng V."/>
            <person name="Clum A."/>
            <person name="Steindorff A."/>
            <person name="Ohm R.A."/>
            <person name="Martin F."/>
            <person name="Silar P."/>
            <person name="Natvig D.O."/>
            <person name="Lalanne C."/>
            <person name="Gautier V."/>
            <person name="Ament-Velasquez S.L."/>
            <person name="Kruys A."/>
            <person name="Hutchinson M.I."/>
            <person name="Powell A.J."/>
            <person name="Barry K."/>
            <person name="Miller A.N."/>
            <person name="Grigoriev I.V."/>
            <person name="Debuchy R."/>
            <person name="Gladieux P."/>
            <person name="Hiltunen Thoren M."/>
            <person name="Johannesson H."/>
        </authorList>
    </citation>
    <scope>NUCLEOTIDE SEQUENCE [LARGE SCALE GENOMIC DNA]</scope>
    <source>
        <strain evidence="3">CBS 340.73</strain>
    </source>
</reference>
<dbReference type="EMBL" id="MU853758">
    <property type="protein sequence ID" value="KAK3944592.1"/>
    <property type="molecule type" value="Genomic_DNA"/>
</dbReference>
<evidence type="ECO:0000313" key="3">
    <source>
        <dbReference type="Proteomes" id="UP001303473"/>
    </source>
</evidence>
<name>A0AAN6NJ16_9PEZI</name>
<keyword evidence="1" id="KW-0812">Transmembrane</keyword>
<accession>A0AAN6NJ16</accession>
<dbReference type="Proteomes" id="UP001303473">
    <property type="component" value="Unassembled WGS sequence"/>
</dbReference>
<evidence type="ECO:0000313" key="2">
    <source>
        <dbReference type="EMBL" id="KAK3944592.1"/>
    </source>
</evidence>
<protein>
    <submittedName>
        <fullName evidence="2">Uncharacterized protein</fullName>
    </submittedName>
</protein>
<comment type="caution">
    <text evidence="2">The sequence shown here is derived from an EMBL/GenBank/DDBJ whole genome shotgun (WGS) entry which is preliminary data.</text>
</comment>
<feature type="transmembrane region" description="Helical" evidence="1">
    <location>
        <begin position="49"/>
        <end position="72"/>
    </location>
</feature>
<dbReference type="AlphaFoldDB" id="A0AAN6NJ16"/>